<dbReference type="InterPro" id="IPR000922">
    <property type="entry name" value="Lectin_gal-bd_dom"/>
</dbReference>
<dbReference type="GO" id="GO:0030246">
    <property type="term" value="F:carbohydrate binding"/>
    <property type="evidence" value="ECO:0007669"/>
    <property type="project" value="InterPro"/>
</dbReference>
<name>A0A0H5RVJ1_9EUKA</name>
<organism evidence="2">
    <name type="scientific">Spongospora subterranea</name>
    <dbReference type="NCBI Taxonomy" id="70186"/>
    <lineage>
        <taxon>Eukaryota</taxon>
        <taxon>Sar</taxon>
        <taxon>Rhizaria</taxon>
        <taxon>Endomyxa</taxon>
        <taxon>Phytomyxea</taxon>
        <taxon>Plasmodiophorida</taxon>
        <taxon>Plasmodiophoridae</taxon>
        <taxon>Spongospora</taxon>
    </lineage>
</organism>
<accession>A0A0H5RVJ1</accession>
<evidence type="ECO:0000259" key="1">
    <source>
        <dbReference type="Pfam" id="PF02140"/>
    </source>
</evidence>
<feature type="domain" description="SUEL-type lectin" evidence="1">
    <location>
        <begin position="49"/>
        <end position="121"/>
    </location>
</feature>
<feature type="non-terminal residue" evidence="2">
    <location>
        <position position="1"/>
    </location>
</feature>
<protein>
    <recommendedName>
        <fullName evidence="1">SUEL-type lectin domain-containing protein</fullName>
    </recommendedName>
</protein>
<dbReference type="EMBL" id="HACM01012327">
    <property type="protein sequence ID" value="CRZ12769.1"/>
    <property type="molecule type" value="Transcribed_RNA"/>
</dbReference>
<dbReference type="Gene3D" id="2.60.120.740">
    <property type="match status" value="1"/>
</dbReference>
<sequence>NGSIPDLRSRFNATKSTDFRLKPAEDESARQVIYIPSSQSRTLACPTNITSLDFATYWWPQGPGDKSTFKDNVNCTRSEQSALVSIRQQCLGKKECQVSNTPSQQDDCPGATKQISIAMECQKPTHTRTKK</sequence>
<reference evidence="2" key="1">
    <citation type="submission" date="2015-04" db="EMBL/GenBank/DDBJ databases">
        <title>The genome sequence of the plant pathogenic Rhizarian Plasmodiophora brassicae reveals insights in its biotrophic life cycle and the origin of chitin synthesis.</title>
        <authorList>
            <person name="Schwelm A."/>
            <person name="Fogelqvist J."/>
            <person name="Knaust A."/>
            <person name="Julke S."/>
            <person name="Lilja T."/>
            <person name="Dhandapani V."/>
            <person name="Bonilla-Rosso G."/>
            <person name="Karlsson M."/>
            <person name="Shevchenko A."/>
            <person name="Choi S.R."/>
            <person name="Kim H.G."/>
            <person name="Park J.Y."/>
            <person name="Lim Y.P."/>
            <person name="Ludwig-Muller J."/>
            <person name="Dixelius C."/>
        </authorList>
    </citation>
    <scope>NUCLEOTIDE SEQUENCE</scope>
    <source>
        <tissue evidence="2">Potato root galls</tissue>
    </source>
</reference>
<dbReference type="Pfam" id="PF02140">
    <property type="entry name" value="SUEL_Lectin"/>
    <property type="match status" value="1"/>
</dbReference>
<evidence type="ECO:0000313" key="2">
    <source>
        <dbReference type="EMBL" id="CRZ12769.1"/>
    </source>
</evidence>
<proteinExistence type="predicted"/>
<dbReference type="AlphaFoldDB" id="A0A0H5RVJ1"/>
<dbReference type="InterPro" id="IPR043159">
    <property type="entry name" value="Lectin_gal-bd_sf"/>
</dbReference>